<protein>
    <recommendedName>
        <fullName evidence="5">CBM-cenC domain-containing protein</fullName>
    </recommendedName>
</protein>
<dbReference type="Proteomes" id="UP000255467">
    <property type="component" value="Unassembled WGS sequence"/>
</dbReference>
<evidence type="ECO:0000313" key="4">
    <source>
        <dbReference type="Proteomes" id="UP000255467"/>
    </source>
</evidence>
<gene>
    <name evidence="3" type="ORF">NCTC1934_05445</name>
</gene>
<reference evidence="3 4" key="1">
    <citation type="submission" date="2018-06" db="EMBL/GenBank/DDBJ databases">
        <authorList>
            <consortium name="Pathogen Informatics"/>
            <person name="Doyle S."/>
        </authorList>
    </citation>
    <scope>NUCLEOTIDE SEQUENCE [LARGE SCALE GENOMIC DNA]</scope>
    <source>
        <strain evidence="3 4">NCTC1934</strain>
    </source>
</reference>
<dbReference type="EMBL" id="UGRY01000004">
    <property type="protein sequence ID" value="SUD48117.1"/>
    <property type="molecule type" value="Genomic_DNA"/>
</dbReference>
<feature type="chain" id="PRO_5016649252" description="CBM-cenC domain-containing protein" evidence="2">
    <location>
        <begin position="30"/>
        <end position="190"/>
    </location>
</feature>
<sequence>MIGTVGRTARCAIAVAAVGSFASAGIAQASPGVELTAAQNLVANPAFTEGARGWEGHIYNAHLGGGTATVRDSGYVGQDVPVVKGAEYTFSVRVGAADGGGVLALALDSATSVAYVSRDVTATAPTTVTQTFTAVGDTAYIACQATRGPGGWCGDFSLVATGNTGGGSGSASGSAGSSSGSSGSASGSAG</sequence>
<organism evidence="3 4">
    <name type="scientific">Nocardia otitidiscaviarum</name>
    <dbReference type="NCBI Taxonomy" id="1823"/>
    <lineage>
        <taxon>Bacteria</taxon>
        <taxon>Bacillati</taxon>
        <taxon>Actinomycetota</taxon>
        <taxon>Actinomycetes</taxon>
        <taxon>Mycobacteriales</taxon>
        <taxon>Nocardiaceae</taxon>
        <taxon>Nocardia</taxon>
    </lineage>
</organism>
<dbReference type="InterPro" id="IPR008979">
    <property type="entry name" value="Galactose-bd-like_sf"/>
</dbReference>
<evidence type="ECO:0000313" key="3">
    <source>
        <dbReference type="EMBL" id="SUD48117.1"/>
    </source>
</evidence>
<dbReference type="SUPFAM" id="SSF49785">
    <property type="entry name" value="Galactose-binding domain-like"/>
    <property type="match status" value="1"/>
</dbReference>
<evidence type="ECO:0000256" key="1">
    <source>
        <dbReference type="SAM" id="MobiDB-lite"/>
    </source>
</evidence>
<accession>A0A379JHR6</accession>
<feature type="compositionally biased region" description="Low complexity" evidence="1">
    <location>
        <begin position="171"/>
        <end position="190"/>
    </location>
</feature>
<dbReference type="Gene3D" id="2.60.120.260">
    <property type="entry name" value="Galactose-binding domain-like"/>
    <property type="match status" value="1"/>
</dbReference>
<feature type="signal peptide" evidence="2">
    <location>
        <begin position="1"/>
        <end position="29"/>
    </location>
</feature>
<dbReference type="STRING" id="1406858.GCA_000710895_03735"/>
<evidence type="ECO:0000256" key="2">
    <source>
        <dbReference type="SAM" id="SignalP"/>
    </source>
</evidence>
<dbReference type="AlphaFoldDB" id="A0A379JHR6"/>
<proteinExistence type="predicted"/>
<keyword evidence="2" id="KW-0732">Signal</keyword>
<keyword evidence="4" id="KW-1185">Reference proteome</keyword>
<evidence type="ECO:0008006" key="5">
    <source>
        <dbReference type="Google" id="ProtNLM"/>
    </source>
</evidence>
<feature type="region of interest" description="Disordered" evidence="1">
    <location>
        <begin position="165"/>
        <end position="190"/>
    </location>
</feature>
<name>A0A379JHR6_9NOCA</name>
<dbReference type="RefSeq" id="WP_115061648.1">
    <property type="nucleotide sequence ID" value="NZ_UGRY01000004.1"/>
</dbReference>